<protein>
    <submittedName>
        <fullName evidence="1">Uncharacterized protein</fullName>
    </submittedName>
</protein>
<comment type="caution">
    <text evidence="1">The sequence shown here is derived from an EMBL/GenBank/DDBJ whole genome shotgun (WGS) entry which is preliminary data.</text>
</comment>
<dbReference type="AlphaFoldDB" id="A0A2G4EXF8"/>
<keyword evidence="2" id="KW-1185">Reference proteome</keyword>
<gene>
    <name evidence="1" type="ORF">CP500_017310</name>
</gene>
<dbReference type="RefSeq" id="WP_096829812.1">
    <property type="nucleotide sequence ID" value="NZ_NXIB02000114.1"/>
</dbReference>
<name>A0A2G4EXF8_9CYAN</name>
<accession>A0A2G4EXF8</accession>
<organism evidence="1 2">
    <name type="scientific">Tychonema bourrellyi FEM_GT703</name>
    <dbReference type="NCBI Taxonomy" id="2040638"/>
    <lineage>
        <taxon>Bacteria</taxon>
        <taxon>Bacillati</taxon>
        <taxon>Cyanobacteriota</taxon>
        <taxon>Cyanophyceae</taxon>
        <taxon>Oscillatoriophycideae</taxon>
        <taxon>Oscillatoriales</taxon>
        <taxon>Microcoleaceae</taxon>
        <taxon>Tychonema</taxon>
    </lineage>
</organism>
<dbReference type="Proteomes" id="UP000226442">
    <property type="component" value="Unassembled WGS sequence"/>
</dbReference>
<reference evidence="1" key="1">
    <citation type="submission" date="2017-10" db="EMBL/GenBank/DDBJ databases">
        <title>Draft genome sequence of the planktic cyanobacteria Tychonema bourrellyi isolated from alpine lentic freshwater.</title>
        <authorList>
            <person name="Tett A."/>
            <person name="Armanini F."/>
            <person name="Asnicar F."/>
            <person name="Boscaini A."/>
            <person name="Pasolli E."/>
            <person name="Zolfo M."/>
            <person name="Donati C."/>
            <person name="Salmaso N."/>
            <person name="Segata N."/>
        </authorList>
    </citation>
    <scope>NUCLEOTIDE SEQUENCE</scope>
    <source>
        <strain evidence="1">FEM_GT703</strain>
    </source>
</reference>
<evidence type="ECO:0000313" key="1">
    <source>
        <dbReference type="EMBL" id="PHX54224.1"/>
    </source>
</evidence>
<dbReference type="EMBL" id="NXIB02000114">
    <property type="protein sequence ID" value="PHX54224.1"/>
    <property type="molecule type" value="Genomic_DNA"/>
</dbReference>
<sequence length="89" mass="9959">MTATLISDVLQDDIAVAIARAIAAANKRARELNIDVMQSIISLTQHPQNDSWVWRVNYGAKDYIGRRGGDLIIEVNPEDISIQRVLWGQ</sequence>
<evidence type="ECO:0000313" key="2">
    <source>
        <dbReference type="Proteomes" id="UP000226442"/>
    </source>
</evidence>
<proteinExistence type="predicted"/>
<dbReference type="OrthoDB" id="582676at2"/>